<evidence type="ECO:0000256" key="1">
    <source>
        <dbReference type="SAM" id="MobiDB-lite"/>
    </source>
</evidence>
<feature type="signal peptide" evidence="2">
    <location>
        <begin position="1"/>
        <end position="23"/>
    </location>
</feature>
<comment type="caution">
    <text evidence="3">The sequence shown here is derived from an EMBL/GenBank/DDBJ whole genome shotgun (WGS) entry which is preliminary data.</text>
</comment>
<dbReference type="InterPro" id="IPR008972">
    <property type="entry name" value="Cupredoxin"/>
</dbReference>
<feature type="chain" id="PRO_5014672412" description="Blue (type 1) copper domain-containing protein" evidence="2">
    <location>
        <begin position="24"/>
        <end position="263"/>
    </location>
</feature>
<feature type="compositionally biased region" description="Gly residues" evidence="1">
    <location>
        <begin position="185"/>
        <end position="194"/>
    </location>
</feature>
<feature type="region of interest" description="Disordered" evidence="1">
    <location>
        <begin position="174"/>
        <end position="226"/>
    </location>
</feature>
<dbReference type="PANTHER" id="PTHR34883:SF15">
    <property type="entry name" value="EXTRACELLULAR SERINE-RICH PROTEIN"/>
    <property type="match status" value="1"/>
</dbReference>
<dbReference type="AlphaFoldDB" id="A0A2N5TWF2"/>
<dbReference type="CDD" id="cd00920">
    <property type="entry name" value="Cupredoxin"/>
    <property type="match status" value="1"/>
</dbReference>
<sequence length="263" mass="27103">MSKLFRFCLGLVIWASITSPLSSQGTLPPGVTSATNNETGGSKAIPLGKTHIIRVGDMSAAKVFTPPTVNAKVGDTVKFLFFPKAHSVSQSTFDNPCQIASGPEGKGFHSGLIPVDQNTKSDDLPQWTLQVLVPTPIWFHCAPHCGGGMVGAINPPTSGDQTFEKFVDNAKKTGGKAKNLKTGDPAGGRGGEAGTGATLQRGPPKSASDLAALGGDGRDPASLASKTKDSGAASLLMKEKNNLLLSVSFSLVLAAGFLNSLIC</sequence>
<evidence type="ECO:0008006" key="5">
    <source>
        <dbReference type="Google" id="ProtNLM"/>
    </source>
</evidence>
<evidence type="ECO:0000313" key="4">
    <source>
        <dbReference type="Proteomes" id="UP000235388"/>
    </source>
</evidence>
<dbReference type="Gene3D" id="2.60.40.420">
    <property type="entry name" value="Cupredoxins - blue copper proteins"/>
    <property type="match status" value="1"/>
</dbReference>
<proteinExistence type="predicted"/>
<dbReference type="InterPro" id="IPR052953">
    <property type="entry name" value="Ser-rich/MCO-related"/>
</dbReference>
<organism evidence="3 4">
    <name type="scientific">Puccinia coronata f. sp. avenae</name>
    <dbReference type="NCBI Taxonomy" id="200324"/>
    <lineage>
        <taxon>Eukaryota</taxon>
        <taxon>Fungi</taxon>
        <taxon>Dikarya</taxon>
        <taxon>Basidiomycota</taxon>
        <taxon>Pucciniomycotina</taxon>
        <taxon>Pucciniomycetes</taxon>
        <taxon>Pucciniales</taxon>
        <taxon>Pucciniaceae</taxon>
        <taxon>Puccinia</taxon>
    </lineage>
</organism>
<keyword evidence="2" id="KW-0732">Signal</keyword>
<keyword evidence="4" id="KW-1185">Reference proteome</keyword>
<dbReference type="PANTHER" id="PTHR34883">
    <property type="entry name" value="SERINE-RICH PROTEIN, PUTATIVE-RELATED-RELATED"/>
    <property type="match status" value="1"/>
</dbReference>
<dbReference type="EMBL" id="PGCJ01000397">
    <property type="protein sequence ID" value="PLW29835.1"/>
    <property type="molecule type" value="Genomic_DNA"/>
</dbReference>
<dbReference type="SUPFAM" id="SSF49503">
    <property type="entry name" value="Cupredoxins"/>
    <property type="match status" value="1"/>
</dbReference>
<name>A0A2N5TWF2_9BASI</name>
<accession>A0A2N5TWF2</accession>
<protein>
    <recommendedName>
        <fullName evidence="5">Blue (type 1) copper domain-containing protein</fullName>
    </recommendedName>
</protein>
<reference evidence="3 4" key="1">
    <citation type="submission" date="2017-11" db="EMBL/GenBank/DDBJ databases">
        <title>De novo assembly and phasing of dikaryotic genomes from two isolates of Puccinia coronata f. sp. avenae, the causal agent of oat crown rust.</title>
        <authorList>
            <person name="Miller M.E."/>
            <person name="Zhang Y."/>
            <person name="Omidvar V."/>
            <person name="Sperschneider J."/>
            <person name="Schwessinger B."/>
            <person name="Raley C."/>
            <person name="Palmer J.M."/>
            <person name="Garnica D."/>
            <person name="Upadhyaya N."/>
            <person name="Rathjen J."/>
            <person name="Taylor J.M."/>
            <person name="Park R.F."/>
            <person name="Dodds P.N."/>
            <person name="Hirsch C.D."/>
            <person name="Kianian S.F."/>
            <person name="Figueroa M."/>
        </authorList>
    </citation>
    <scope>NUCLEOTIDE SEQUENCE [LARGE SCALE GENOMIC DNA]</scope>
    <source>
        <strain evidence="3">12NC29</strain>
    </source>
</reference>
<evidence type="ECO:0000313" key="3">
    <source>
        <dbReference type="EMBL" id="PLW29835.1"/>
    </source>
</evidence>
<dbReference type="OrthoDB" id="1921208at2759"/>
<dbReference type="Proteomes" id="UP000235388">
    <property type="component" value="Unassembled WGS sequence"/>
</dbReference>
<dbReference type="STRING" id="200324.A0A2N5TWF2"/>
<gene>
    <name evidence="3" type="ORF">PCANC_20118</name>
</gene>
<evidence type="ECO:0000256" key="2">
    <source>
        <dbReference type="SAM" id="SignalP"/>
    </source>
</evidence>